<dbReference type="InterPro" id="IPR014710">
    <property type="entry name" value="RmlC-like_jellyroll"/>
</dbReference>
<dbReference type="AlphaFoldDB" id="A0A381S741"/>
<protein>
    <recommendedName>
        <fullName evidence="1">Cupin type-2 domain-containing protein</fullName>
    </recommendedName>
</protein>
<dbReference type="InterPro" id="IPR052535">
    <property type="entry name" value="Bacilysin_H2HPP_isomerase"/>
</dbReference>
<dbReference type="InterPro" id="IPR013096">
    <property type="entry name" value="Cupin_2"/>
</dbReference>
<dbReference type="Gene3D" id="2.60.120.10">
    <property type="entry name" value="Jelly Rolls"/>
    <property type="match status" value="1"/>
</dbReference>
<gene>
    <name evidence="2" type="ORF">METZ01_LOCUS52730</name>
</gene>
<dbReference type="EMBL" id="UINC01002746">
    <property type="protein sequence ID" value="SUZ99876.1"/>
    <property type="molecule type" value="Genomic_DNA"/>
</dbReference>
<dbReference type="PANTHER" id="PTHR40112">
    <property type="entry name" value="H2HPP ISOMERASE"/>
    <property type="match status" value="1"/>
</dbReference>
<organism evidence="2">
    <name type="scientific">marine metagenome</name>
    <dbReference type="NCBI Taxonomy" id="408172"/>
    <lineage>
        <taxon>unclassified sequences</taxon>
        <taxon>metagenomes</taxon>
        <taxon>ecological metagenomes</taxon>
    </lineage>
</organism>
<proteinExistence type="predicted"/>
<dbReference type="SUPFAM" id="SSF51182">
    <property type="entry name" value="RmlC-like cupins"/>
    <property type="match status" value="1"/>
</dbReference>
<feature type="domain" description="Cupin type-2" evidence="1">
    <location>
        <begin position="72"/>
        <end position="130"/>
    </location>
</feature>
<dbReference type="CDD" id="cd02238">
    <property type="entry name" value="cupin_KdgF"/>
    <property type="match status" value="1"/>
</dbReference>
<sequence>MSYSSHYNIGWQWYTHRALATKEPKNAVFRSVEHAMSTSFTLHRWEDIAPDKVTAMISRKVVSGAREMLVQVYLKKGAMIPKHAHESEQMTYVLQGRVKFMIAGDEVLVSEGEVLVIPSGVEHQAEVLDDTFEIDFFSPARHDWLGANLTRDDSSETATI</sequence>
<dbReference type="PANTHER" id="PTHR40112:SF1">
    <property type="entry name" value="H2HPP ISOMERASE"/>
    <property type="match status" value="1"/>
</dbReference>
<reference evidence="2" key="1">
    <citation type="submission" date="2018-05" db="EMBL/GenBank/DDBJ databases">
        <authorList>
            <person name="Lanie J.A."/>
            <person name="Ng W.-L."/>
            <person name="Kazmierczak K.M."/>
            <person name="Andrzejewski T.M."/>
            <person name="Davidsen T.M."/>
            <person name="Wayne K.J."/>
            <person name="Tettelin H."/>
            <person name="Glass J.I."/>
            <person name="Rusch D."/>
            <person name="Podicherti R."/>
            <person name="Tsui H.-C.T."/>
            <person name="Winkler M.E."/>
        </authorList>
    </citation>
    <scope>NUCLEOTIDE SEQUENCE</scope>
</reference>
<dbReference type="Pfam" id="PF07883">
    <property type="entry name" value="Cupin_2"/>
    <property type="match status" value="1"/>
</dbReference>
<name>A0A381S741_9ZZZZ</name>
<dbReference type="InterPro" id="IPR011051">
    <property type="entry name" value="RmlC_Cupin_sf"/>
</dbReference>
<evidence type="ECO:0000259" key="1">
    <source>
        <dbReference type="Pfam" id="PF07883"/>
    </source>
</evidence>
<accession>A0A381S741</accession>
<evidence type="ECO:0000313" key="2">
    <source>
        <dbReference type="EMBL" id="SUZ99876.1"/>
    </source>
</evidence>